<dbReference type="Proteomes" id="UP001176940">
    <property type="component" value="Unassembled WGS sequence"/>
</dbReference>
<comment type="caution">
    <text evidence="6">The sequence shown here is derived from an EMBL/GenBank/DDBJ whole genome shotgun (WGS) entry which is preliminary data.</text>
</comment>
<comment type="similarity">
    <text evidence="2">Belongs to the meteorin family.</text>
</comment>
<name>A0ABN9MDP6_9NEOB</name>
<accession>A0ABN9MDP6</accession>
<sequence length="272" mass="31126">MTYFQSFNIFNSFCSGLSWESRSRAVEQVHLRCTEGSLEWMYPARALRIIFEPNIINSKHNTVCIKPRSPFQGANLYVERRRELHLLISEIDGSRKVHCFGMDSSHRVALFLQASPHEDLNRRTAGFQYELLNSQSSGPIFQKFALVEDACQPCDDGDLLMAVCTSDFVVRGSIISVTHDWENQISQVDIAALKVYRQRNSVFQLDDRSGTWTGFLRTLLQCRVKKGAGDFLFTGSEHFGNAWLGCAPRYKDFVEIYQKAKSLRSNPCDFQI</sequence>
<evidence type="ECO:0008006" key="8">
    <source>
        <dbReference type="Google" id="ProtNLM"/>
    </source>
</evidence>
<gene>
    <name evidence="6" type="ORF">RIMI_LOCUS19181347</name>
</gene>
<evidence type="ECO:0000256" key="2">
    <source>
        <dbReference type="ARBA" id="ARBA00005669"/>
    </source>
</evidence>
<evidence type="ECO:0000256" key="1">
    <source>
        <dbReference type="ARBA" id="ARBA00004613"/>
    </source>
</evidence>
<evidence type="ECO:0000256" key="3">
    <source>
        <dbReference type="ARBA" id="ARBA00022525"/>
    </source>
</evidence>
<protein>
    <recommendedName>
        <fullName evidence="8">Meteorin-like protein</fullName>
    </recommendedName>
</protein>
<evidence type="ECO:0000313" key="6">
    <source>
        <dbReference type="EMBL" id="CAJ0964406.1"/>
    </source>
</evidence>
<evidence type="ECO:0000256" key="4">
    <source>
        <dbReference type="ARBA" id="ARBA00022729"/>
    </source>
</evidence>
<dbReference type="PANTHER" id="PTHR28593:SF4">
    <property type="entry name" value="METEORIN-LIKE PROTEIN"/>
    <property type="match status" value="1"/>
</dbReference>
<comment type="subcellular location">
    <subcellularLocation>
        <location evidence="1">Secreted</location>
    </subcellularLocation>
</comment>
<keyword evidence="7" id="KW-1185">Reference proteome</keyword>
<reference evidence="6" key="1">
    <citation type="submission" date="2023-07" db="EMBL/GenBank/DDBJ databases">
        <authorList>
            <person name="Stuckert A."/>
        </authorList>
    </citation>
    <scope>NUCLEOTIDE SEQUENCE</scope>
</reference>
<dbReference type="InterPro" id="IPR051998">
    <property type="entry name" value="Meteorin-like"/>
</dbReference>
<evidence type="ECO:0000313" key="7">
    <source>
        <dbReference type="Proteomes" id="UP001176940"/>
    </source>
</evidence>
<proteinExistence type="inferred from homology"/>
<evidence type="ECO:0000256" key="5">
    <source>
        <dbReference type="ARBA" id="ARBA00023157"/>
    </source>
</evidence>
<dbReference type="PANTHER" id="PTHR28593">
    <property type="entry name" value="METEORIN-LIKE PROTEIN"/>
    <property type="match status" value="1"/>
</dbReference>
<organism evidence="6 7">
    <name type="scientific">Ranitomeya imitator</name>
    <name type="common">mimic poison frog</name>
    <dbReference type="NCBI Taxonomy" id="111125"/>
    <lineage>
        <taxon>Eukaryota</taxon>
        <taxon>Metazoa</taxon>
        <taxon>Chordata</taxon>
        <taxon>Craniata</taxon>
        <taxon>Vertebrata</taxon>
        <taxon>Euteleostomi</taxon>
        <taxon>Amphibia</taxon>
        <taxon>Batrachia</taxon>
        <taxon>Anura</taxon>
        <taxon>Neobatrachia</taxon>
        <taxon>Hyloidea</taxon>
        <taxon>Dendrobatidae</taxon>
        <taxon>Dendrobatinae</taxon>
        <taxon>Ranitomeya</taxon>
    </lineage>
</organism>
<dbReference type="EMBL" id="CAUEEQ010060561">
    <property type="protein sequence ID" value="CAJ0964406.1"/>
    <property type="molecule type" value="Genomic_DNA"/>
</dbReference>
<keyword evidence="4" id="KW-0732">Signal</keyword>
<keyword evidence="5" id="KW-1015">Disulfide bond</keyword>
<keyword evidence="3" id="KW-0964">Secreted</keyword>